<sequence>MNKIDPYFLKKNKSNQTYTEASPGKMLKKRSWSLRASLKQLEFSLNTSSTKNIPLVIIPVFKTSNLVSSPVLKKNDVETQFIINDQSGQCDVNPNENAVMDEFYSK</sequence>
<dbReference type="Proteomes" id="UP000276133">
    <property type="component" value="Unassembled WGS sequence"/>
</dbReference>
<accession>A0A3M7RRE8</accession>
<gene>
    <name evidence="1" type="ORF">BpHYR1_021930</name>
</gene>
<dbReference type="EMBL" id="REGN01002801">
    <property type="protein sequence ID" value="RNA26111.1"/>
    <property type="molecule type" value="Genomic_DNA"/>
</dbReference>
<reference evidence="1 2" key="1">
    <citation type="journal article" date="2018" name="Sci. Rep.">
        <title>Genomic signatures of local adaptation to the degree of environmental predictability in rotifers.</title>
        <authorList>
            <person name="Franch-Gras L."/>
            <person name="Hahn C."/>
            <person name="Garcia-Roger E.M."/>
            <person name="Carmona M.J."/>
            <person name="Serra M."/>
            <person name="Gomez A."/>
        </authorList>
    </citation>
    <scope>NUCLEOTIDE SEQUENCE [LARGE SCALE GENOMIC DNA]</scope>
    <source>
        <strain evidence="1">HYR1</strain>
    </source>
</reference>
<evidence type="ECO:0000313" key="1">
    <source>
        <dbReference type="EMBL" id="RNA26111.1"/>
    </source>
</evidence>
<protein>
    <submittedName>
        <fullName evidence="1">Uncharacterized protein</fullName>
    </submittedName>
</protein>
<evidence type="ECO:0000313" key="2">
    <source>
        <dbReference type="Proteomes" id="UP000276133"/>
    </source>
</evidence>
<organism evidence="1 2">
    <name type="scientific">Brachionus plicatilis</name>
    <name type="common">Marine rotifer</name>
    <name type="synonym">Brachionus muelleri</name>
    <dbReference type="NCBI Taxonomy" id="10195"/>
    <lineage>
        <taxon>Eukaryota</taxon>
        <taxon>Metazoa</taxon>
        <taxon>Spiralia</taxon>
        <taxon>Gnathifera</taxon>
        <taxon>Rotifera</taxon>
        <taxon>Eurotatoria</taxon>
        <taxon>Monogononta</taxon>
        <taxon>Pseudotrocha</taxon>
        <taxon>Ploima</taxon>
        <taxon>Brachionidae</taxon>
        <taxon>Brachionus</taxon>
    </lineage>
</organism>
<proteinExistence type="predicted"/>
<name>A0A3M7RRE8_BRAPC</name>
<dbReference type="AlphaFoldDB" id="A0A3M7RRE8"/>
<keyword evidence="2" id="KW-1185">Reference proteome</keyword>
<comment type="caution">
    <text evidence="1">The sequence shown here is derived from an EMBL/GenBank/DDBJ whole genome shotgun (WGS) entry which is preliminary data.</text>
</comment>